<keyword evidence="2" id="KW-1185">Reference proteome</keyword>
<dbReference type="EMBL" id="BONP01000003">
    <property type="protein sequence ID" value="GIG39066.1"/>
    <property type="molecule type" value="Genomic_DNA"/>
</dbReference>
<gene>
    <name evidence="1" type="ORF">Cph01nite_08280</name>
</gene>
<evidence type="ECO:0000313" key="1">
    <source>
        <dbReference type="EMBL" id="GIG39066.1"/>
    </source>
</evidence>
<proteinExistence type="predicted"/>
<evidence type="ECO:0000313" key="2">
    <source>
        <dbReference type="Proteomes" id="UP000614741"/>
    </source>
</evidence>
<dbReference type="Pfam" id="PF02643">
    <property type="entry name" value="DUF192"/>
    <property type="match status" value="1"/>
</dbReference>
<protein>
    <recommendedName>
        <fullName evidence="3">DUF192 domain-containing protein</fullName>
    </recommendedName>
</protein>
<dbReference type="InterPro" id="IPR038695">
    <property type="entry name" value="Saro_0823-like_sf"/>
</dbReference>
<accession>A0ABQ4DJG7</accession>
<dbReference type="Proteomes" id="UP000614741">
    <property type="component" value="Unassembled WGS sequence"/>
</dbReference>
<name>A0ABQ4DJG7_9CELL</name>
<evidence type="ECO:0008006" key="3">
    <source>
        <dbReference type="Google" id="ProtNLM"/>
    </source>
</evidence>
<reference evidence="1 2" key="1">
    <citation type="submission" date="2021-01" db="EMBL/GenBank/DDBJ databases">
        <title>Whole genome shotgun sequence of Cellulomonas phragmiteti NBRC 110785.</title>
        <authorList>
            <person name="Komaki H."/>
            <person name="Tamura T."/>
        </authorList>
    </citation>
    <scope>NUCLEOTIDE SEQUENCE [LARGE SCALE GENOMIC DNA]</scope>
    <source>
        <strain evidence="1 2">NBRC 110785</strain>
    </source>
</reference>
<dbReference type="InterPro" id="IPR003795">
    <property type="entry name" value="DUF192"/>
</dbReference>
<comment type="caution">
    <text evidence="1">The sequence shown here is derived from an EMBL/GenBank/DDBJ whole genome shotgun (WGS) entry which is preliminary data.</text>
</comment>
<sequence>MFTRPAAWRSGSARGRPEDIVRIIPSASSVPAPHGHTGPVHRLLVDGRDVAALMLADTWALRARGMLGRRRLPEAMWFVDEPSVHGVGMTRSLDVAQLDRAGVVVAVHVLRPFGLVVPRAGAVDVLEAPTGSFRRWDLRPGSVVARVEGTRPGSGD</sequence>
<dbReference type="Gene3D" id="2.60.120.1140">
    <property type="entry name" value="Protein of unknown function DUF192"/>
    <property type="match status" value="1"/>
</dbReference>
<organism evidence="1 2">
    <name type="scientific">Cellulomonas phragmiteti</name>
    <dbReference type="NCBI Taxonomy" id="478780"/>
    <lineage>
        <taxon>Bacteria</taxon>
        <taxon>Bacillati</taxon>
        <taxon>Actinomycetota</taxon>
        <taxon>Actinomycetes</taxon>
        <taxon>Micrococcales</taxon>
        <taxon>Cellulomonadaceae</taxon>
        <taxon>Cellulomonas</taxon>
    </lineage>
</organism>